<evidence type="ECO:0000256" key="6">
    <source>
        <dbReference type="ARBA" id="ARBA00022853"/>
    </source>
</evidence>
<comment type="subcellular location">
    <subcellularLocation>
        <location evidence="1">Nucleus</location>
    </subcellularLocation>
</comment>
<dbReference type="Pfam" id="PF00850">
    <property type="entry name" value="Hist_deacetyl"/>
    <property type="match status" value="1"/>
</dbReference>
<feature type="compositionally biased region" description="Polar residues" evidence="11">
    <location>
        <begin position="1112"/>
        <end position="1123"/>
    </location>
</feature>
<evidence type="ECO:0000256" key="10">
    <source>
        <dbReference type="ARBA" id="ARBA00048287"/>
    </source>
</evidence>
<feature type="compositionally biased region" description="Low complexity" evidence="11">
    <location>
        <begin position="1004"/>
        <end position="1025"/>
    </location>
</feature>
<feature type="domain" description="Arb2-like" evidence="13">
    <location>
        <begin position="465"/>
        <end position="722"/>
    </location>
</feature>
<evidence type="ECO:0000256" key="1">
    <source>
        <dbReference type="ARBA" id="ARBA00004123"/>
    </source>
</evidence>
<feature type="region of interest" description="Disordered" evidence="11">
    <location>
        <begin position="1"/>
        <end position="51"/>
    </location>
</feature>
<gene>
    <name evidence="14" type="ORF">FLAG1_02007</name>
</gene>
<evidence type="ECO:0000256" key="11">
    <source>
        <dbReference type="SAM" id="MobiDB-lite"/>
    </source>
</evidence>
<evidence type="ECO:0000259" key="13">
    <source>
        <dbReference type="Pfam" id="PF09757"/>
    </source>
</evidence>
<keyword evidence="8" id="KW-0804">Transcription</keyword>
<evidence type="ECO:0000256" key="3">
    <source>
        <dbReference type="ARBA" id="ARBA00012111"/>
    </source>
</evidence>
<feature type="compositionally biased region" description="Low complexity" evidence="11">
    <location>
        <begin position="935"/>
        <end position="962"/>
    </location>
</feature>
<evidence type="ECO:0000256" key="2">
    <source>
        <dbReference type="ARBA" id="ARBA00007738"/>
    </source>
</evidence>
<feature type="compositionally biased region" description="Basic and acidic residues" evidence="11">
    <location>
        <begin position="885"/>
        <end position="894"/>
    </location>
</feature>
<feature type="compositionally biased region" description="Basic and acidic residues" evidence="11">
    <location>
        <begin position="8"/>
        <end position="17"/>
    </location>
</feature>
<dbReference type="InterPro" id="IPR037138">
    <property type="entry name" value="His_deacetylse_dom_sf"/>
</dbReference>
<proteinExistence type="inferred from homology"/>
<keyword evidence="4" id="KW-0678">Repressor</keyword>
<reference evidence="14 15" key="1">
    <citation type="submission" date="2015-04" db="EMBL/GenBank/DDBJ databases">
        <title>The draft genome sequence of Fusarium langsethiae, a T-2/HT-2 mycotoxin producer.</title>
        <authorList>
            <person name="Lysoe E."/>
            <person name="Divon H.H."/>
            <person name="Terzi V."/>
            <person name="Orru L."/>
            <person name="Lamontanara A."/>
            <person name="Kolseth A.-K."/>
            <person name="Frandsen R.J."/>
            <person name="Nielsen K."/>
            <person name="Thrane U."/>
        </authorList>
    </citation>
    <scope>NUCLEOTIDE SEQUENCE [LARGE SCALE GENOMIC DNA]</scope>
    <source>
        <strain evidence="14 15">Fl201059</strain>
    </source>
</reference>
<accession>A0A0M9F2X2</accession>
<dbReference type="EMBL" id="JXCE01000018">
    <property type="protein sequence ID" value="KPA45028.1"/>
    <property type="molecule type" value="Genomic_DNA"/>
</dbReference>
<dbReference type="PANTHER" id="PTHR10625:SF5">
    <property type="entry name" value="HISTONE DEACETYLASE"/>
    <property type="match status" value="1"/>
</dbReference>
<dbReference type="GO" id="GO:0040029">
    <property type="term" value="P:epigenetic regulation of gene expression"/>
    <property type="evidence" value="ECO:0007669"/>
    <property type="project" value="TreeGrafter"/>
</dbReference>
<comment type="catalytic activity">
    <reaction evidence="10">
        <text>N(6)-acetyl-L-lysyl-[histone] + H2O = L-lysyl-[histone] + acetate</text>
        <dbReference type="Rhea" id="RHEA:58196"/>
        <dbReference type="Rhea" id="RHEA-COMP:9845"/>
        <dbReference type="Rhea" id="RHEA-COMP:11338"/>
        <dbReference type="ChEBI" id="CHEBI:15377"/>
        <dbReference type="ChEBI" id="CHEBI:29969"/>
        <dbReference type="ChEBI" id="CHEBI:30089"/>
        <dbReference type="ChEBI" id="CHEBI:61930"/>
        <dbReference type="EC" id="3.5.1.98"/>
    </reaction>
</comment>
<dbReference type="InterPro" id="IPR019154">
    <property type="entry name" value="Arb2-like_domain"/>
</dbReference>
<feature type="domain" description="Histone deacetylase" evidence="12">
    <location>
        <begin position="87"/>
        <end position="412"/>
    </location>
</feature>
<dbReference type="EC" id="3.5.1.98" evidence="3"/>
<dbReference type="AlphaFoldDB" id="A0A0M9F2X2"/>
<comment type="similarity">
    <text evidence="2">Belongs to the histone deacetylase family. HD type 2 subfamily.</text>
</comment>
<keyword evidence="6" id="KW-0156">Chromatin regulator</keyword>
<dbReference type="Pfam" id="PF09757">
    <property type="entry name" value="Arb2-like"/>
    <property type="match status" value="1"/>
</dbReference>
<feature type="compositionally biased region" description="Acidic residues" evidence="11">
    <location>
        <begin position="30"/>
        <end position="49"/>
    </location>
</feature>
<dbReference type="GO" id="GO:0000118">
    <property type="term" value="C:histone deacetylase complex"/>
    <property type="evidence" value="ECO:0007669"/>
    <property type="project" value="TreeGrafter"/>
</dbReference>
<dbReference type="InterPro" id="IPR023801">
    <property type="entry name" value="His_deacetylse_dom"/>
</dbReference>
<dbReference type="PRINTS" id="PR01270">
    <property type="entry name" value="HDASUPER"/>
</dbReference>
<evidence type="ECO:0000313" key="15">
    <source>
        <dbReference type="Proteomes" id="UP000037904"/>
    </source>
</evidence>
<keyword evidence="15" id="KW-1185">Reference proteome</keyword>
<dbReference type="ESTHER" id="gibze-i1rkc4">
    <property type="family name" value="Arb2_domain"/>
</dbReference>
<evidence type="ECO:0000256" key="5">
    <source>
        <dbReference type="ARBA" id="ARBA00022801"/>
    </source>
</evidence>
<keyword evidence="5" id="KW-0378">Hydrolase</keyword>
<name>A0A0M9F2X2_FUSLA</name>
<evidence type="ECO:0000256" key="8">
    <source>
        <dbReference type="ARBA" id="ARBA00023163"/>
    </source>
</evidence>
<evidence type="ECO:0000256" key="7">
    <source>
        <dbReference type="ARBA" id="ARBA00023015"/>
    </source>
</evidence>
<evidence type="ECO:0000256" key="9">
    <source>
        <dbReference type="ARBA" id="ARBA00023242"/>
    </source>
</evidence>
<dbReference type="Proteomes" id="UP000037904">
    <property type="component" value="Unassembled WGS sequence"/>
</dbReference>
<evidence type="ECO:0000256" key="4">
    <source>
        <dbReference type="ARBA" id="ARBA00022491"/>
    </source>
</evidence>
<feature type="compositionally biased region" description="Low complexity" evidence="11">
    <location>
        <begin position="898"/>
        <end position="909"/>
    </location>
</feature>
<dbReference type="GO" id="GO:0141221">
    <property type="term" value="F:histone deacetylase activity, hydrolytic mechanism"/>
    <property type="evidence" value="ECO:0007669"/>
    <property type="project" value="UniProtKB-EC"/>
</dbReference>
<dbReference type="FunFam" id="3.40.800.20:FF:000005">
    <property type="entry name" value="histone deacetylase 6"/>
    <property type="match status" value="1"/>
</dbReference>
<comment type="caution">
    <text evidence="14">The sequence shown here is derived from an EMBL/GenBank/DDBJ whole genome shotgun (WGS) entry which is preliminary data.</text>
</comment>
<dbReference type="OrthoDB" id="424012at2759"/>
<feature type="region of interest" description="Disordered" evidence="11">
    <location>
        <begin position="885"/>
        <end position="1139"/>
    </location>
</feature>
<evidence type="ECO:0000259" key="12">
    <source>
        <dbReference type="Pfam" id="PF00850"/>
    </source>
</evidence>
<evidence type="ECO:0000313" key="14">
    <source>
        <dbReference type="EMBL" id="KPA45028.1"/>
    </source>
</evidence>
<dbReference type="SUPFAM" id="SSF52768">
    <property type="entry name" value="Arginase/deacetylase"/>
    <property type="match status" value="1"/>
</dbReference>
<dbReference type="InterPro" id="IPR023696">
    <property type="entry name" value="Ureohydrolase_dom_sf"/>
</dbReference>
<sequence length="1240" mass="137455">MEPNATDIVDHPMKDLDAPNGSYQTRNTSIDDDDTASEDPYEADVDPEPQDITFDQMRRRGLLPTGCCYDDRMKLHMNADFSPNTHHPEDPRRIHEIFKAFKKVGLVYTGPEAELPRIMRECPTRYMWRIPARAATRDEICLAHSAEHFDWVERLDKMSTAELRELTKRYDQGRESLYVGSMSYPAALLSAGGAIETCKNVVIGQVKNAFAVIRPPGHHAEWDGPMGFCFFNNVPVAVRVCQQDYPDICRKVLILDWDVHHGNGVQNIFYNDPNVLYISLHVYQNGTFYPGKPPNSMTPDGGIEHCGSEAGLGKNINIGWHDQGMGDGEYMAAFQKIIMPIAKEFDPDLVVISAGFDAADGDELGGCFVSPACYAHMTHMLMSLADGKVAVCLEGGYNLKAISVSAVAVAKTLMGEPPPRLELPKINKEAARILAKVQSLQAPFWECMRPGVVNVPEVQSLNSSRLHDVIRNAQRQVLQTKHNMIPLYIQRENLYKSYENQVLVTPGLHEAKKILIIIHDPPQLLAQPDVIDSSLDPHNAWVVDGVTDYIDWAIDQKFGVMDINIPAYVTHDEDSDAHIPSFKEQALTEQIQTLVCYLWDNHLQLYDADDIFIMGVGNAYLGVKVLLINRDCKSRISGVVNFANGTLRPIKSDIDTDLSSWYKENSRVFIAGDHACWADVSLTKKVHKRRFGSVVRSPMFGLNKMMAHHAKEAREWILERLEGAQHNKSGQIFANLFAVRRREEWTAIEAEGSMTGKSLDTAPASRGGLPPEIDHLGGLEAQSEIDRGARDLEVRVPGAPSLLDPIVMCLEDTHHVVGREVEEAIAIGGNDQEQSERAHAEENVVAPVRDWERDRERVVRDREWDRDRVRDRGRDFERRDDRSPFGVIRRDRSPPVRSPVTGPRGGSYRPRSRSMSRRGNDRYQSYRRVSPPRESGISSAVTSQSVSGRSSPRPSSVRARSPLQSREQSPHHSMIGAAPLREAPRPAPYDTNVHAPMRSPPRGPAALRAPPTGPAANRNTAAPVASPAPPPPARIQTPTAPPQRSDTTSPTIPPAGPRGYVPPARGGFAPRGGRGGWNQPPARQFSGPSPTPSTPNGPSAIPTGPRVAPSNVPLSSTPTQSRPFNPPTGPSAQHAGGARQTLAQSMLATLPPIIPGGKLDPSMTPISLGVTRELEPHYRKLKDEEEKVRDELHAKQERLRKSLYTWNRLERDSRAWEMRSDLSEKSMKNLAGEGMGGAAF</sequence>
<keyword evidence="7" id="KW-0805">Transcription regulation</keyword>
<dbReference type="Gene3D" id="3.40.800.20">
    <property type="entry name" value="Histone deacetylase domain"/>
    <property type="match status" value="1"/>
</dbReference>
<dbReference type="PANTHER" id="PTHR10625">
    <property type="entry name" value="HISTONE DEACETYLASE HDAC1-RELATED"/>
    <property type="match status" value="1"/>
</dbReference>
<keyword evidence="9" id="KW-0539">Nucleus</keyword>
<protein>
    <recommendedName>
        <fullName evidence="3">histone deacetylase</fullName>
        <ecNumber evidence="3">3.5.1.98</ecNumber>
    </recommendedName>
</protein>
<dbReference type="InterPro" id="IPR000286">
    <property type="entry name" value="HDACs"/>
</dbReference>
<organism evidence="14 15">
    <name type="scientific">Fusarium langsethiae</name>
    <dbReference type="NCBI Taxonomy" id="179993"/>
    <lineage>
        <taxon>Eukaryota</taxon>
        <taxon>Fungi</taxon>
        <taxon>Dikarya</taxon>
        <taxon>Ascomycota</taxon>
        <taxon>Pezizomycotina</taxon>
        <taxon>Sordariomycetes</taxon>
        <taxon>Hypocreomycetidae</taxon>
        <taxon>Hypocreales</taxon>
        <taxon>Nectriaceae</taxon>
        <taxon>Fusarium</taxon>
    </lineage>
</organism>